<dbReference type="CDD" id="cd00038">
    <property type="entry name" value="CAP_ED"/>
    <property type="match status" value="1"/>
</dbReference>
<dbReference type="EMBL" id="SOYY01000014">
    <property type="protein sequence ID" value="KAA0712111.1"/>
    <property type="molecule type" value="Genomic_DNA"/>
</dbReference>
<dbReference type="InterPro" id="IPR000595">
    <property type="entry name" value="cNMP-bd_dom"/>
</dbReference>
<dbReference type="InterPro" id="IPR018490">
    <property type="entry name" value="cNMP-bd_dom_sf"/>
</dbReference>
<dbReference type="AlphaFoldDB" id="A0A5A9NSZ3"/>
<dbReference type="PROSITE" id="PS50042">
    <property type="entry name" value="CNMP_BINDING_3"/>
    <property type="match status" value="1"/>
</dbReference>
<keyword evidence="1" id="KW-0407">Ion channel</keyword>
<proteinExistence type="predicted"/>
<comment type="caution">
    <text evidence="4">The sequence shown here is derived from an EMBL/GenBank/DDBJ whole genome shotgun (WGS) entry which is preliminary data.</text>
</comment>
<dbReference type="PANTHER" id="PTHR45638">
    <property type="entry name" value="CYCLIC NUCLEOTIDE-GATED CATION CHANNEL SUBUNIT A"/>
    <property type="match status" value="1"/>
</dbReference>
<dbReference type="SUPFAM" id="SSF81324">
    <property type="entry name" value="Voltage-gated potassium channels"/>
    <property type="match status" value="1"/>
</dbReference>
<evidence type="ECO:0000256" key="1">
    <source>
        <dbReference type="ARBA" id="ARBA00023286"/>
    </source>
</evidence>
<dbReference type="Pfam" id="PF07885">
    <property type="entry name" value="Ion_trans_2"/>
    <property type="match status" value="1"/>
</dbReference>
<feature type="transmembrane region" description="Helical" evidence="2">
    <location>
        <begin position="253"/>
        <end position="272"/>
    </location>
</feature>
<dbReference type="GO" id="GO:0016020">
    <property type="term" value="C:membrane"/>
    <property type="evidence" value="ECO:0007669"/>
    <property type="project" value="UniProtKB-SubCell"/>
</dbReference>
<keyword evidence="5" id="KW-1185">Reference proteome</keyword>
<name>A0A5A9NSZ3_9TELE</name>
<keyword evidence="1" id="KW-0813">Transport</keyword>
<dbReference type="PANTHER" id="PTHR45638:SF11">
    <property type="entry name" value="CYCLIC NUCLEOTIDE-GATED CATION CHANNEL SUBUNIT A"/>
    <property type="match status" value="1"/>
</dbReference>
<feature type="transmembrane region" description="Helical" evidence="2">
    <location>
        <begin position="438"/>
        <end position="459"/>
    </location>
</feature>
<dbReference type="Pfam" id="PF00027">
    <property type="entry name" value="cNMP_binding"/>
    <property type="match status" value="1"/>
</dbReference>
<sequence length="530" mass="62094">MGLPEDIQTWVHAYYYGLWTHQKGRVIAGLMDDLPFVLHSDVLSCYYKPLIEKIYGEDPDDEIATLLPGSLFGEAGFLFGKPAMLTVRAMTCCEILSIDFEKVRVVLEKYPVLKRQMEELQANSEYHMTLKMIVENKMKRQGGIEEDEADALHKRKKVLLTIHGRRYCKKSKCYLKMHGECMAQAEQTALDSTWWTAVKEIFMNLFILLRRIHNKTIDPENTFRLAYQYISCLLIIVLFWAITYMHTVSDVDWYISLLTLIIESIMMIEVFLKFHMCYYDDSGAYISDYELTSQSYLKSKVGFVFDVVCSLPYSMLFLHPMFSKEPSTFLSVIVYARMAHLPRLITLLVFMWKEEKLITSNLSWIRIIKYFVHAVLFVHCGAVLCILFVRMYGMLSWVGAQEIYFFPKMYGYASYWVIQIYTTTGYGDIVAKSFGEMIMCIIIMIMSKMQVVFIMGHLASTQTNKRVLQEAYEEKLETIKTYMKQERIPTKIQKRVMEFYSYRWNRTSGTDAEDLFKDIHTCLKTEILSR</sequence>
<dbReference type="Gene3D" id="2.60.120.10">
    <property type="entry name" value="Jelly Rolls"/>
    <property type="match status" value="1"/>
</dbReference>
<dbReference type="GO" id="GO:0005221">
    <property type="term" value="F:intracellularly cyclic nucleotide-activated monoatomic cation channel activity"/>
    <property type="evidence" value="ECO:0007669"/>
    <property type="project" value="InterPro"/>
</dbReference>
<dbReference type="SUPFAM" id="SSF51206">
    <property type="entry name" value="cAMP-binding domain-like"/>
    <property type="match status" value="2"/>
</dbReference>
<evidence type="ECO:0000313" key="5">
    <source>
        <dbReference type="Proteomes" id="UP000324632"/>
    </source>
</evidence>
<keyword evidence="1" id="KW-1071">Ligand-gated ion channel</keyword>
<dbReference type="Gene3D" id="1.10.287.630">
    <property type="entry name" value="Helix hairpin bin"/>
    <property type="match status" value="1"/>
</dbReference>
<evidence type="ECO:0000313" key="4">
    <source>
        <dbReference type="EMBL" id="KAA0712111.1"/>
    </source>
</evidence>
<keyword evidence="1" id="KW-0406">Ion transport</keyword>
<dbReference type="InterPro" id="IPR014710">
    <property type="entry name" value="RmlC-like_jellyroll"/>
</dbReference>
<reference evidence="4 5" key="1">
    <citation type="journal article" date="2019" name="Mol. Ecol. Resour.">
        <title>Chromosome-level genome assembly of Triplophysa tibetana, a fish adapted to the harsh high-altitude environment of the Tibetan Plateau.</title>
        <authorList>
            <person name="Yang X."/>
            <person name="Liu H."/>
            <person name="Ma Z."/>
            <person name="Zou Y."/>
            <person name="Zou M."/>
            <person name="Mao Y."/>
            <person name="Li X."/>
            <person name="Wang H."/>
            <person name="Chen T."/>
            <person name="Wang W."/>
            <person name="Yang R."/>
        </authorList>
    </citation>
    <scope>NUCLEOTIDE SEQUENCE [LARGE SCALE GENOMIC DNA]</scope>
    <source>
        <strain evidence="4">TTIB1903HZAU</strain>
        <tissue evidence="4">Muscle</tissue>
    </source>
</reference>
<organism evidence="4 5">
    <name type="scientific">Triplophysa tibetana</name>
    <dbReference type="NCBI Taxonomy" id="1572043"/>
    <lineage>
        <taxon>Eukaryota</taxon>
        <taxon>Metazoa</taxon>
        <taxon>Chordata</taxon>
        <taxon>Craniata</taxon>
        <taxon>Vertebrata</taxon>
        <taxon>Euteleostomi</taxon>
        <taxon>Actinopterygii</taxon>
        <taxon>Neopterygii</taxon>
        <taxon>Teleostei</taxon>
        <taxon>Ostariophysi</taxon>
        <taxon>Cypriniformes</taxon>
        <taxon>Nemacheilidae</taxon>
        <taxon>Triplophysa</taxon>
    </lineage>
</organism>
<keyword evidence="2" id="KW-1133">Transmembrane helix</keyword>
<dbReference type="Gene3D" id="1.10.287.70">
    <property type="match status" value="1"/>
</dbReference>
<accession>A0A5A9NSZ3</accession>
<feature type="transmembrane region" description="Helical" evidence="2">
    <location>
        <begin position="370"/>
        <end position="392"/>
    </location>
</feature>
<keyword evidence="2" id="KW-0472">Membrane</keyword>
<keyword evidence="2" id="KW-0812">Transmembrane</keyword>
<evidence type="ECO:0000259" key="3">
    <source>
        <dbReference type="PROSITE" id="PS50042"/>
    </source>
</evidence>
<protein>
    <recommendedName>
        <fullName evidence="3">Cyclic nucleotide-binding domain-containing protein</fullName>
    </recommendedName>
</protein>
<feature type="domain" description="Cyclic nucleotide-binding" evidence="3">
    <location>
        <begin position="57"/>
        <end position="124"/>
    </location>
</feature>
<dbReference type="GO" id="GO:0044877">
    <property type="term" value="F:protein-containing complex binding"/>
    <property type="evidence" value="ECO:0007669"/>
    <property type="project" value="TreeGrafter"/>
</dbReference>
<feature type="transmembrane region" description="Helical" evidence="2">
    <location>
        <begin position="303"/>
        <end position="322"/>
    </location>
</feature>
<gene>
    <name evidence="4" type="ORF">E1301_Tti022045</name>
</gene>
<dbReference type="Proteomes" id="UP000324632">
    <property type="component" value="Chromosome 14"/>
</dbReference>
<feature type="transmembrane region" description="Helical" evidence="2">
    <location>
        <begin position="328"/>
        <end position="350"/>
    </location>
</feature>
<dbReference type="InterPro" id="IPR013099">
    <property type="entry name" value="K_chnl_dom"/>
</dbReference>
<feature type="transmembrane region" description="Helical" evidence="2">
    <location>
        <begin position="225"/>
        <end position="247"/>
    </location>
</feature>
<dbReference type="InterPro" id="IPR050866">
    <property type="entry name" value="CNG_cation_channel"/>
</dbReference>
<evidence type="ECO:0000256" key="2">
    <source>
        <dbReference type="SAM" id="Phobius"/>
    </source>
</evidence>